<dbReference type="Pfam" id="PF03564">
    <property type="entry name" value="DUF1759"/>
    <property type="match status" value="1"/>
</dbReference>
<protein>
    <submittedName>
        <fullName evidence="1">Uncharacterized protein</fullName>
    </submittedName>
</protein>
<dbReference type="InterPro" id="IPR005312">
    <property type="entry name" value="DUF1759"/>
</dbReference>
<evidence type="ECO:0000313" key="1">
    <source>
        <dbReference type="EMBL" id="GBL83049.1"/>
    </source>
</evidence>
<sequence length="176" mass="19977">MEAFLHGRLSQSANNVSQNLGVTSFNNSASELRTNTINLPMIKLEPFRGHVEEWQCFGERFKSSIDDNSSLTNIDKHVFLRGYLQDEPKRLVAGISVTANTYETTNKIMIDKYGNKNRIIQAHVDALENLTPIHTPTPSLLSNLYIECNRRIQALRALGENVENYSRVFPPKVDKN</sequence>
<evidence type="ECO:0000313" key="2">
    <source>
        <dbReference type="Proteomes" id="UP000499080"/>
    </source>
</evidence>
<accession>A0A4Y2AUU5</accession>
<reference evidence="1 2" key="1">
    <citation type="journal article" date="2019" name="Sci. Rep.">
        <title>Orb-weaving spider Araneus ventricosus genome elucidates the spidroin gene catalogue.</title>
        <authorList>
            <person name="Kono N."/>
            <person name="Nakamura H."/>
            <person name="Ohtoshi R."/>
            <person name="Moran D.A.P."/>
            <person name="Shinohara A."/>
            <person name="Yoshida Y."/>
            <person name="Fujiwara M."/>
            <person name="Mori M."/>
            <person name="Tomita M."/>
            <person name="Arakawa K."/>
        </authorList>
    </citation>
    <scope>NUCLEOTIDE SEQUENCE [LARGE SCALE GENOMIC DNA]</scope>
</reference>
<dbReference type="OrthoDB" id="6432605at2759"/>
<organism evidence="1 2">
    <name type="scientific">Araneus ventricosus</name>
    <name type="common">Orbweaver spider</name>
    <name type="synonym">Epeira ventricosa</name>
    <dbReference type="NCBI Taxonomy" id="182803"/>
    <lineage>
        <taxon>Eukaryota</taxon>
        <taxon>Metazoa</taxon>
        <taxon>Ecdysozoa</taxon>
        <taxon>Arthropoda</taxon>
        <taxon>Chelicerata</taxon>
        <taxon>Arachnida</taxon>
        <taxon>Araneae</taxon>
        <taxon>Araneomorphae</taxon>
        <taxon>Entelegynae</taxon>
        <taxon>Araneoidea</taxon>
        <taxon>Araneidae</taxon>
        <taxon>Araneus</taxon>
    </lineage>
</organism>
<comment type="caution">
    <text evidence="1">The sequence shown here is derived from an EMBL/GenBank/DDBJ whole genome shotgun (WGS) entry which is preliminary data.</text>
</comment>
<name>A0A4Y2AUU5_ARAVE</name>
<dbReference type="Proteomes" id="UP000499080">
    <property type="component" value="Unassembled WGS sequence"/>
</dbReference>
<proteinExistence type="predicted"/>
<dbReference type="PANTHER" id="PTHR22954">
    <property type="entry name" value="RETROVIRAL PROTEASE-RELATED"/>
    <property type="match status" value="1"/>
</dbReference>
<dbReference type="PANTHER" id="PTHR22954:SF3">
    <property type="entry name" value="PROTEIN CBG08539"/>
    <property type="match status" value="1"/>
</dbReference>
<gene>
    <name evidence="1" type="ORF">AVEN_165282_1</name>
</gene>
<dbReference type="AlphaFoldDB" id="A0A4Y2AUU5"/>
<dbReference type="EMBL" id="BGPR01000031">
    <property type="protein sequence ID" value="GBL83049.1"/>
    <property type="molecule type" value="Genomic_DNA"/>
</dbReference>
<keyword evidence="2" id="KW-1185">Reference proteome</keyword>